<protein>
    <submittedName>
        <fullName evidence="1">Uncharacterized protein</fullName>
    </submittedName>
</protein>
<evidence type="ECO:0000313" key="1">
    <source>
        <dbReference type="EMBL" id="KAF9502555.1"/>
    </source>
</evidence>
<sequence length="81" mass="8951">MSGSNTGDSDSDGYEWDPQAQIKKTVLFISPKDDDFDVPMTLKNINKISMSDNCEGLTGKAAEWAVQKQKGHHAVSHTIQR</sequence>
<evidence type="ECO:0000313" key="2">
    <source>
        <dbReference type="Proteomes" id="UP000886523"/>
    </source>
</evidence>
<reference evidence="1" key="1">
    <citation type="journal article" date="2020" name="Nat. Commun.">
        <title>Large-scale genome sequencing of mycorrhizal fungi provides insights into the early evolution of symbiotic traits.</title>
        <authorList>
            <person name="Miyauchi S."/>
            <person name="Kiss E."/>
            <person name="Kuo A."/>
            <person name="Drula E."/>
            <person name="Kohler A."/>
            <person name="Sanchez-Garcia M."/>
            <person name="Morin E."/>
            <person name="Andreopoulos B."/>
            <person name="Barry K.W."/>
            <person name="Bonito G."/>
            <person name="Buee M."/>
            <person name="Carver A."/>
            <person name="Chen C."/>
            <person name="Cichocki N."/>
            <person name="Clum A."/>
            <person name="Culley D."/>
            <person name="Crous P.W."/>
            <person name="Fauchery L."/>
            <person name="Girlanda M."/>
            <person name="Hayes R.D."/>
            <person name="Keri Z."/>
            <person name="LaButti K."/>
            <person name="Lipzen A."/>
            <person name="Lombard V."/>
            <person name="Magnuson J."/>
            <person name="Maillard F."/>
            <person name="Murat C."/>
            <person name="Nolan M."/>
            <person name="Ohm R.A."/>
            <person name="Pangilinan J."/>
            <person name="Pereira M.F."/>
            <person name="Perotto S."/>
            <person name="Peter M."/>
            <person name="Pfister S."/>
            <person name="Riley R."/>
            <person name="Sitrit Y."/>
            <person name="Stielow J.B."/>
            <person name="Szollosi G."/>
            <person name="Zifcakova L."/>
            <person name="Stursova M."/>
            <person name="Spatafora J.W."/>
            <person name="Tedersoo L."/>
            <person name="Vaario L.M."/>
            <person name="Yamada A."/>
            <person name="Yan M."/>
            <person name="Wang P."/>
            <person name="Xu J."/>
            <person name="Bruns T."/>
            <person name="Baldrian P."/>
            <person name="Vilgalys R."/>
            <person name="Dunand C."/>
            <person name="Henrissat B."/>
            <person name="Grigoriev I.V."/>
            <person name="Hibbett D."/>
            <person name="Nagy L.G."/>
            <person name="Martin F.M."/>
        </authorList>
    </citation>
    <scope>NUCLEOTIDE SEQUENCE</scope>
    <source>
        <strain evidence="1">UP504</strain>
    </source>
</reference>
<comment type="caution">
    <text evidence="1">The sequence shown here is derived from an EMBL/GenBank/DDBJ whole genome shotgun (WGS) entry which is preliminary data.</text>
</comment>
<organism evidence="1 2">
    <name type="scientific">Hydnum rufescens UP504</name>
    <dbReference type="NCBI Taxonomy" id="1448309"/>
    <lineage>
        <taxon>Eukaryota</taxon>
        <taxon>Fungi</taxon>
        <taxon>Dikarya</taxon>
        <taxon>Basidiomycota</taxon>
        <taxon>Agaricomycotina</taxon>
        <taxon>Agaricomycetes</taxon>
        <taxon>Cantharellales</taxon>
        <taxon>Hydnaceae</taxon>
        <taxon>Hydnum</taxon>
    </lineage>
</organism>
<keyword evidence="2" id="KW-1185">Reference proteome</keyword>
<dbReference type="EMBL" id="MU129979">
    <property type="protein sequence ID" value="KAF9502555.1"/>
    <property type="molecule type" value="Genomic_DNA"/>
</dbReference>
<gene>
    <name evidence="1" type="ORF">BS47DRAFT_1403500</name>
</gene>
<name>A0A9P6DLJ2_9AGAM</name>
<dbReference type="AlphaFoldDB" id="A0A9P6DLJ2"/>
<proteinExistence type="predicted"/>
<accession>A0A9P6DLJ2</accession>
<dbReference type="Proteomes" id="UP000886523">
    <property type="component" value="Unassembled WGS sequence"/>
</dbReference>